<organism evidence="1 2">
    <name type="scientific">Steinernema carpocapsae</name>
    <name type="common">Entomopathogenic nematode</name>
    <dbReference type="NCBI Taxonomy" id="34508"/>
    <lineage>
        <taxon>Eukaryota</taxon>
        <taxon>Metazoa</taxon>
        <taxon>Ecdysozoa</taxon>
        <taxon>Nematoda</taxon>
        <taxon>Chromadorea</taxon>
        <taxon>Rhabditida</taxon>
        <taxon>Tylenchina</taxon>
        <taxon>Panagrolaimomorpha</taxon>
        <taxon>Strongyloidoidea</taxon>
        <taxon>Steinernematidae</taxon>
        <taxon>Steinernema</taxon>
    </lineage>
</organism>
<dbReference type="Proteomes" id="UP000298663">
    <property type="component" value="Unassembled WGS sequence"/>
</dbReference>
<dbReference type="AlphaFoldDB" id="A0A4U5MU29"/>
<protein>
    <submittedName>
        <fullName evidence="1">Uncharacterized protein</fullName>
    </submittedName>
</protein>
<keyword evidence="2" id="KW-1185">Reference proteome</keyword>
<reference evidence="1 2" key="1">
    <citation type="journal article" date="2015" name="Genome Biol.">
        <title>Comparative genomics of Steinernema reveals deeply conserved gene regulatory networks.</title>
        <authorList>
            <person name="Dillman A.R."/>
            <person name="Macchietto M."/>
            <person name="Porter C.F."/>
            <person name="Rogers A."/>
            <person name="Williams B."/>
            <person name="Antoshechkin I."/>
            <person name="Lee M.M."/>
            <person name="Goodwin Z."/>
            <person name="Lu X."/>
            <person name="Lewis E.E."/>
            <person name="Goodrich-Blair H."/>
            <person name="Stock S.P."/>
            <person name="Adams B.J."/>
            <person name="Sternberg P.W."/>
            <person name="Mortazavi A."/>
        </authorList>
    </citation>
    <scope>NUCLEOTIDE SEQUENCE [LARGE SCALE GENOMIC DNA]</scope>
    <source>
        <strain evidence="1 2">ALL</strain>
    </source>
</reference>
<sequence>MYQINRVVLSACFIESVTRGGGSDRIGFSGFRIGFSDRIQVSDPGSGSDRIAFVRKTAFVANVFFARSFAKPLNLNIPQRAPATRKLTGSTNAKDAEAD</sequence>
<accession>A0A4U5MU29</accession>
<comment type="caution">
    <text evidence="1">The sequence shown here is derived from an EMBL/GenBank/DDBJ whole genome shotgun (WGS) entry which is preliminary data.</text>
</comment>
<evidence type="ECO:0000313" key="2">
    <source>
        <dbReference type="Proteomes" id="UP000298663"/>
    </source>
</evidence>
<gene>
    <name evidence="1" type="ORF">L596_020619</name>
</gene>
<evidence type="ECO:0000313" key="1">
    <source>
        <dbReference type="EMBL" id="TKR73291.1"/>
    </source>
</evidence>
<dbReference type="EMBL" id="AZBU02000006">
    <property type="protein sequence ID" value="TKR73291.1"/>
    <property type="molecule type" value="Genomic_DNA"/>
</dbReference>
<name>A0A4U5MU29_STECR</name>
<reference evidence="1 2" key="2">
    <citation type="journal article" date="2019" name="G3 (Bethesda)">
        <title>Hybrid Assembly of the Genome of the Entomopathogenic Nematode Steinernema carpocapsae Identifies the X-Chromosome.</title>
        <authorList>
            <person name="Serra L."/>
            <person name="Macchietto M."/>
            <person name="Macias-Munoz A."/>
            <person name="McGill C.J."/>
            <person name="Rodriguez I.M."/>
            <person name="Rodriguez B."/>
            <person name="Murad R."/>
            <person name="Mortazavi A."/>
        </authorList>
    </citation>
    <scope>NUCLEOTIDE SEQUENCE [LARGE SCALE GENOMIC DNA]</scope>
    <source>
        <strain evidence="1 2">ALL</strain>
    </source>
</reference>
<proteinExistence type="predicted"/>